<keyword evidence="1" id="KW-0812">Transmembrane</keyword>
<name>A0A559J6E8_9BACL</name>
<keyword evidence="1" id="KW-1133">Transmembrane helix</keyword>
<accession>A0A559J6E8</accession>
<keyword evidence="1" id="KW-0472">Membrane</keyword>
<proteinExistence type="predicted"/>
<dbReference type="Proteomes" id="UP000316330">
    <property type="component" value="Unassembled WGS sequence"/>
</dbReference>
<reference evidence="2 3" key="1">
    <citation type="submission" date="2019-07" db="EMBL/GenBank/DDBJ databases">
        <authorList>
            <person name="Kim J."/>
        </authorList>
    </citation>
    <scope>NUCLEOTIDE SEQUENCE [LARGE SCALE GENOMIC DNA]</scope>
    <source>
        <strain evidence="2 3">G13</strain>
    </source>
</reference>
<feature type="transmembrane region" description="Helical" evidence="1">
    <location>
        <begin position="37"/>
        <end position="58"/>
    </location>
</feature>
<protein>
    <recommendedName>
        <fullName evidence="4">SigmaY antisigma factor component</fullName>
    </recommendedName>
</protein>
<dbReference type="AlphaFoldDB" id="A0A559J6E8"/>
<dbReference type="EMBL" id="VNJJ01000022">
    <property type="protein sequence ID" value="TVX95458.1"/>
    <property type="molecule type" value="Genomic_DNA"/>
</dbReference>
<keyword evidence="3" id="KW-1185">Reference proteome</keyword>
<gene>
    <name evidence="2" type="ORF">FPZ45_23300</name>
</gene>
<evidence type="ECO:0008006" key="4">
    <source>
        <dbReference type="Google" id="ProtNLM"/>
    </source>
</evidence>
<organism evidence="2 3">
    <name type="scientific">Cohnella terricola</name>
    <dbReference type="NCBI Taxonomy" id="1289167"/>
    <lineage>
        <taxon>Bacteria</taxon>
        <taxon>Bacillati</taxon>
        <taxon>Bacillota</taxon>
        <taxon>Bacilli</taxon>
        <taxon>Bacillales</taxon>
        <taxon>Paenibacillaceae</taxon>
        <taxon>Cohnella</taxon>
    </lineage>
</organism>
<evidence type="ECO:0000313" key="3">
    <source>
        <dbReference type="Proteomes" id="UP000316330"/>
    </source>
</evidence>
<sequence length="84" mass="9802">MNELAKVDWRLWLGIGILLFAQSTGLFLHARSRGRKAWFWGLWGLTHFPSPLMTYLLLQVWKNYKKKRQTKAAENNLKGAKKDG</sequence>
<dbReference type="OrthoDB" id="2353968at2"/>
<dbReference type="RefSeq" id="WP_144707033.1">
    <property type="nucleotide sequence ID" value="NZ_VNJJ01000022.1"/>
</dbReference>
<comment type="caution">
    <text evidence="2">The sequence shown here is derived from an EMBL/GenBank/DDBJ whole genome shotgun (WGS) entry which is preliminary data.</text>
</comment>
<evidence type="ECO:0000313" key="2">
    <source>
        <dbReference type="EMBL" id="TVX95458.1"/>
    </source>
</evidence>
<evidence type="ECO:0000256" key="1">
    <source>
        <dbReference type="SAM" id="Phobius"/>
    </source>
</evidence>
<feature type="transmembrane region" description="Helical" evidence="1">
    <location>
        <begin position="12"/>
        <end position="31"/>
    </location>
</feature>